<organism evidence="2 3">
    <name type="scientific">Caulochytrium protostelioides</name>
    <dbReference type="NCBI Taxonomy" id="1555241"/>
    <lineage>
        <taxon>Eukaryota</taxon>
        <taxon>Fungi</taxon>
        <taxon>Fungi incertae sedis</taxon>
        <taxon>Chytridiomycota</taxon>
        <taxon>Chytridiomycota incertae sedis</taxon>
        <taxon>Chytridiomycetes</taxon>
        <taxon>Caulochytriales</taxon>
        <taxon>Caulochytriaceae</taxon>
        <taxon>Caulochytrium</taxon>
    </lineage>
</organism>
<comment type="similarity">
    <text evidence="1">Belongs to the TRAPP small subunits family. BET3 subfamily.</text>
</comment>
<gene>
    <name evidence="2" type="ORF">CXG81DRAFT_315</name>
</gene>
<dbReference type="GO" id="GO:0030008">
    <property type="term" value="C:TRAPP complex"/>
    <property type="evidence" value="ECO:0007669"/>
    <property type="project" value="TreeGrafter"/>
</dbReference>
<dbReference type="STRING" id="1555241.A0A4P9X5V6"/>
<feature type="non-terminal residue" evidence="2">
    <location>
        <position position="1"/>
    </location>
</feature>
<dbReference type="InterPro" id="IPR007194">
    <property type="entry name" value="TRAPP_component"/>
</dbReference>
<dbReference type="InterPro" id="IPR037992">
    <property type="entry name" value="TRAPPC6/Trs33"/>
</dbReference>
<feature type="non-terminal residue" evidence="2">
    <location>
        <position position="129"/>
    </location>
</feature>
<dbReference type="GO" id="GO:0005802">
    <property type="term" value="C:trans-Golgi network"/>
    <property type="evidence" value="ECO:0007669"/>
    <property type="project" value="TreeGrafter"/>
</dbReference>
<dbReference type="InterPro" id="IPR024096">
    <property type="entry name" value="NO_sig/Golgi_transp_ligand-bd"/>
</dbReference>
<dbReference type="PANTHER" id="PTHR12817:SF0">
    <property type="entry name" value="GEO08327P1"/>
    <property type="match status" value="1"/>
</dbReference>
<dbReference type="GO" id="GO:0006888">
    <property type="term" value="P:endoplasmic reticulum to Golgi vesicle-mediated transport"/>
    <property type="evidence" value="ECO:0007669"/>
    <property type="project" value="TreeGrafter"/>
</dbReference>
<dbReference type="Pfam" id="PF04051">
    <property type="entry name" value="TRAPP"/>
    <property type="match status" value="1"/>
</dbReference>
<dbReference type="OrthoDB" id="941624at2759"/>
<keyword evidence="3" id="KW-1185">Reference proteome</keyword>
<sequence>EAAFLKLEALGYRVGYALAETLTRDKARLAGPEEAVKFVCKEFWTTVFSKQADNLKTNHKGVYVWSDHHFRWFRSFASVQGAADTSNKTAPYLAYPCGLVRGALANLGVAGTVAAEAVHVPHVTFQMKV</sequence>
<dbReference type="GO" id="GO:0005801">
    <property type="term" value="C:cis-Golgi network"/>
    <property type="evidence" value="ECO:0007669"/>
    <property type="project" value="TreeGrafter"/>
</dbReference>
<reference evidence="3" key="1">
    <citation type="journal article" date="2018" name="Nat. Microbiol.">
        <title>Leveraging single-cell genomics to expand the fungal tree of life.</title>
        <authorList>
            <person name="Ahrendt S.R."/>
            <person name="Quandt C.A."/>
            <person name="Ciobanu D."/>
            <person name="Clum A."/>
            <person name="Salamov A."/>
            <person name="Andreopoulos B."/>
            <person name="Cheng J.F."/>
            <person name="Woyke T."/>
            <person name="Pelin A."/>
            <person name="Henrissat B."/>
            <person name="Reynolds N.K."/>
            <person name="Benny G.L."/>
            <person name="Smith M.E."/>
            <person name="James T.Y."/>
            <person name="Grigoriev I.V."/>
        </authorList>
    </citation>
    <scope>NUCLEOTIDE SEQUENCE [LARGE SCALE GENOMIC DNA]</scope>
    <source>
        <strain evidence="3">ATCC 52028</strain>
    </source>
</reference>
<dbReference type="CDD" id="cd14944">
    <property type="entry name" value="TRAPPC6A_Trs33"/>
    <property type="match status" value="1"/>
</dbReference>
<dbReference type="AlphaFoldDB" id="A0A4P9X5V6"/>
<evidence type="ECO:0000256" key="1">
    <source>
        <dbReference type="ARBA" id="ARBA00006218"/>
    </source>
</evidence>
<evidence type="ECO:0008006" key="4">
    <source>
        <dbReference type="Google" id="ProtNLM"/>
    </source>
</evidence>
<dbReference type="PANTHER" id="PTHR12817">
    <property type="entry name" value="TRAFFICKING PROTEIN PARTICLE COMPLEX SUBUNIT 6B"/>
    <property type="match status" value="1"/>
</dbReference>
<dbReference type="SUPFAM" id="SSF111126">
    <property type="entry name" value="Ligand-binding domain in the NO signalling and Golgi transport"/>
    <property type="match status" value="1"/>
</dbReference>
<name>A0A4P9X5V6_9FUNG</name>
<evidence type="ECO:0000313" key="3">
    <source>
        <dbReference type="Proteomes" id="UP000274922"/>
    </source>
</evidence>
<accession>A0A4P9X5V6</accession>
<dbReference type="EMBL" id="ML014210">
    <property type="protein sequence ID" value="RKP00546.1"/>
    <property type="molecule type" value="Genomic_DNA"/>
</dbReference>
<proteinExistence type="inferred from homology"/>
<protein>
    <recommendedName>
        <fullName evidence="4">Transport protein particle component</fullName>
    </recommendedName>
</protein>
<dbReference type="Gene3D" id="3.30.1380.20">
    <property type="entry name" value="Trafficking protein particle complex subunit 3"/>
    <property type="match status" value="1"/>
</dbReference>
<evidence type="ECO:0000313" key="2">
    <source>
        <dbReference type="EMBL" id="RKP00546.1"/>
    </source>
</evidence>
<dbReference type="Proteomes" id="UP000274922">
    <property type="component" value="Unassembled WGS sequence"/>
</dbReference>